<reference evidence="5" key="1">
    <citation type="submission" date="2018-06" db="EMBL/GenBank/DDBJ databases">
        <title>Genome assembly of Danube salmon.</title>
        <authorList>
            <person name="Macqueen D.J."/>
            <person name="Gundappa M.K."/>
        </authorList>
    </citation>
    <scope>NUCLEOTIDE SEQUENCE [LARGE SCALE GENOMIC DNA]</scope>
</reference>
<dbReference type="GO" id="GO:0005524">
    <property type="term" value="F:ATP binding"/>
    <property type="evidence" value="ECO:0007669"/>
    <property type="project" value="TreeGrafter"/>
</dbReference>
<reference evidence="4" key="2">
    <citation type="submission" date="2025-08" db="UniProtKB">
        <authorList>
            <consortium name="Ensembl"/>
        </authorList>
    </citation>
    <scope>IDENTIFICATION</scope>
</reference>
<comment type="subcellular location">
    <subcellularLocation>
        <location evidence="1">Cytoplasm</location>
    </subcellularLocation>
</comment>
<dbReference type="InterPro" id="IPR000048">
    <property type="entry name" value="IQ_motif_EF-hand-BS"/>
</dbReference>
<dbReference type="GO" id="GO:0051015">
    <property type="term" value="F:actin filament binding"/>
    <property type="evidence" value="ECO:0007669"/>
    <property type="project" value="TreeGrafter"/>
</dbReference>
<dbReference type="PANTHER" id="PTHR46184">
    <property type="entry name" value="UNCONVENTIONAL MYOSIN-IXB-LIKE PROTEIN"/>
    <property type="match status" value="1"/>
</dbReference>
<dbReference type="Gene3D" id="1.20.5.190">
    <property type="match status" value="1"/>
</dbReference>
<dbReference type="GO" id="GO:0030048">
    <property type="term" value="P:actin filament-based movement"/>
    <property type="evidence" value="ECO:0007669"/>
    <property type="project" value="TreeGrafter"/>
</dbReference>
<organism evidence="4 5">
    <name type="scientific">Hucho hucho</name>
    <name type="common">huchen</name>
    <dbReference type="NCBI Taxonomy" id="62062"/>
    <lineage>
        <taxon>Eukaryota</taxon>
        <taxon>Metazoa</taxon>
        <taxon>Chordata</taxon>
        <taxon>Craniata</taxon>
        <taxon>Vertebrata</taxon>
        <taxon>Euteleostomi</taxon>
        <taxon>Actinopterygii</taxon>
        <taxon>Neopterygii</taxon>
        <taxon>Teleostei</taxon>
        <taxon>Protacanthopterygii</taxon>
        <taxon>Salmoniformes</taxon>
        <taxon>Salmonidae</taxon>
        <taxon>Salmoninae</taxon>
        <taxon>Hucho</taxon>
    </lineage>
</organism>
<dbReference type="GO" id="GO:0072673">
    <property type="term" value="P:lamellipodium morphogenesis"/>
    <property type="evidence" value="ECO:0007669"/>
    <property type="project" value="TreeGrafter"/>
</dbReference>
<dbReference type="GO" id="GO:0005884">
    <property type="term" value="C:actin filament"/>
    <property type="evidence" value="ECO:0007669"/>
    <property type="project" value="TreeGrafter"/>
</dbReference>
<dbReference type="InterPro" id="IPR027417">
    <property type="entry name" value="P-loop_NTPase"/>
</dbReference>
<feature type="region of interest" description="Disordered" evidence="3">
    <location>
        <begin position="52"/>
        <end position="82"/>
    </location>
</feature>
<dbReference type="SUPFAM" id="SSF52540">
    <property type="entry name" value="P-loop containing nucleoside triphosphate hydrolases"/>
    <property type="match status" value="1"/>
</dbReference>
<dbReference type="SMART" id="SM00015">
    <property type="entry name" value="IQ"/>
    <property type="match status" value="2"/>
</dbReference>
<keyword evidence="2" id="KW-0963">Cytoplasm</keyword>
<protein>
    <recommendedName>
        <fullName evidence="6">Myosin motor domain-containing protein</fullName>
    </recommendedName>
</protein>
<dbReference type="InterPro" id="IPR046987">
    <property type="entry name" value="Myo9"/>
</dbReference>
<dbReference type="Ensembl" id="ENSHHUT00000047822.1">
    <property type="protein sequence ID" value="ENSHHUP00000046122.1"/>
    <property type="gene ID" value="ENSHHUG00000028108.1"/>
</dbReference>
<evidence type="ECO:0000256" key="2">
    <source>
        <dbReference type="ARBA" id="ARBA00022490"/>
    </source>
</evidence>
<dbReference type="GO" id="GO:0000146">
    <property type="term" value="F:microfilament motor activity"/>
    <property type="evidence" value="ECO:0007669"/>
    <property type="project" value="InterPro"/>
</dbReference>
<dbReference type="PANTHER" id="PTHR46184:SF2">
    <property type="entry name" value="UNCONVENTIONAL MYOSIN-IXB"/>
    <property type="match status" value="1"/>
</dbReference>
<dbReference type="Proteomes" id="UP000314982">
    <property type="component" value="Unassembled WGS sequence"/>
</dbReference>
<evidence type="ECO:0008006" key="6">
    <source>
        <dbReference type="Google" id="ProtNLM"/>
    </source>
</evidence>
<accession>A0A4W5N5Z5</accession>
<evidence type="ECO:0000256" key="3">
    <source>
        <dbReference type="SAM" id="MobiDB-lite"/>
    </source>
</evidence>
<dbReference type="GO" id="GO:0016887">
    <property type="term" value="F:ATP hydrolysis activity"/>
    <property type="evidence" value="ECO:0007669"/>
    <property type="project" value="TreeGrafter"/>
</dbReference>
<dbReference type="GO" id="GO:0005096">
    <property type="term" value="F:GTPase activator activity"/>
    <property type="evidence" value="ECO:0007669"/>
    <property type="project" value="InterPro"/>
</dbReference>
<dbReference type="PROSITE" id="PS50096">
    <property type="entry name" value="IQ"/>
    <property type="match status" value="2"/>
</dbReference>
<name>A0A4W5N5Z5_9TELE</name>
<evidence type="ECO:0000313" key="5">
    <source>
        <dbReference type="Proteomes" id="UP000314982"/>
    </source>
</evidence>
<evidence type="ECO:0000313" key="4">
    <source>
        <dbReference type="Ensembl" id="ENSHHUP00000046122.1"/>
    </source>
</evidence>
<dbReference type="GO" id="GO:0001726">
    <property type="term" value="C:ruffle"/>
    <property type="evidence" value="ECO:0007669"/>
    <property type="project" value="TreeGrafter"/>
</dbReference>
<sequence length="99" mass="11997">CVLAPVRPFQRAWRRQHKERLCQAATLIQAVWRGSRQRSQYLRRRTSIKKIQALARGHSARRRCHSIREDRRKKEEEEARREEARRRAKEEAARLVREA</sequence>
<dbReference type="GO" id="GO:0030027">
    <property type="term" value="C:lamellipodium"/>
    <property type="evidence" value="ECO:0007669"/>
    <property type="project" value="TreeGrafter"/>
</dbReference>
<dbReference type="AlphaFoldDB" id="A0A4W5N5Z5"/>
<proteinExistence type="predicted"/>
<evidence type="ECO:0000256" key="1">
    <source>
        <dbReference type="ARBA" id="ARBA00004496"/>
    </source>
</evidence>
<feature type="compositionally biased region" description="Basic and acidic residues" evidence="3">
    <location>
        <begin position="66"/>
        <end position="82"/>
    </location>
</feature>
<reference evidence="4" key="3">
    <citation type="submission" date="2025-09" db="UniProtKB">
        <authorList>
            <consortium name="Ensembl"/>
        </authorList>
    </citation>
    <scope>IDENTIFICATION</scope>
</reference>
<dbReference type="GO" id="GO:0005737">
    <property type="term" value="C:cytoplasm"/>
    <property type="evidence" value="ECO:0007669"/>
    <property type="project" value="UniProtKB-SubCell"/>
</dbReference>
<dbReference type="GO" id="GO:0035556">
    <property type="term" value="P:intracellular signal transduction"/>
    <property type="evidence" value="ECO:0007669"/>
    <property type="project" value="InterPro"/>
</dbReference>
<dbReference type="Pfam" id="PF00612">
    <property type="entry name" value="IQ"/>
    <property type="match status" value="2"/>
</dbReference>
<dbReference type="STRING" id="62062.ENSHHUP00000046122"/>
<keyword evidence="5" id="KW-1185">Reference proteome</keyword>